<dbReference type="Proteomes" id="UP000541444">
    <property type="component" value="Unassembled WGS sequence"/>
</dbReference>
<evidence type="ECO:0000313" key="5">
    <source>
        <dbReference type="Proteomes" id="UP000541444"/>
    </source>
</evidence>
<keyword evidence="5" id="KW-1185">Reference proteome</keyword>
<name>A0A7J7LGB4_9MAGN</name>
<feature type="domain" description="Remorin C-terminal" evidence="3">
    <location>
        <begin position="195"/>
        <end position="296"/>
    </location>
</feature>
<comment type="caution">
    <text evidence="4">The sequence shown here is derived from an EMBL/GenBank/DDBJ whole genome shotgun (WGS) entry which is preliminary data.</text>
</comment>
<dbReference type="OrthoDB" id="1407062at2759"/>
<dbReference type="Pfam" id="PF03763">
    <property type="entry name" value="Remorin_C"/>
    <property type="match status" value="1"/>
</dbReference>
<proteinExistence type="inferred from homology"/>
<comment type="similarity">
    <text evidence="1">Belongs to the remorin family.</text>
</comment>
<dbReference type="PANTHER" id="PTHR31471">
    <property type="entry name" value="OS02G0116800 PROTEIN"/>
    <property type="match status" value="1"/>
</dbReference>
<dbReference type="EMBL" id="JACGCM010002300">
    <property type="protein sequence ID" value="KAF6141663.1"/>
    <property type="molecule type" value="Genomic_DNA"/>
</dbReference>
<keyword evidence="2" id="KW-0175">Coiled coil</keyword>
<dbReference type="PANTHER" id="PTHR31471:SF66">
    <property type="entry name" value="CARBOXY-TERMINAL REGION REMORIN"/>
    <property type="match status" value="1"/>
</dbReference>
<evidence type="ECO:0000259" key="3">
    <source>
        <dbReference type="Pfam" id="PF03763"/>
    </source>
</evidence>
<organism evidence="4 5">
    <name type="scientific">Kingdonia uniflora</name>
    <dbReference type="NCBI Taxonomy" id="39325"/>
    <lineage>
        <taxon>Eukaryota</taxon>
        <taxon>Viridiplantae</taxon>
        <taxon>Streptophyta</taxon>
        <taxon>Embryophyta</taxon>
        <taxon>Tracheophyta</taxon>
        <taxon>Spermatophyta</taxon>
        <taxon>Magnoliopsida</taxon>
        <taxon>Ranunculales</taxon>
        <taxon>Circaeasteraceae</taxon>
        <taxon>Kingdonia</taxon>
    </lineage>
</organism>
<gene>
    <name evidence="4" type="ORF">GIB67_001215</name>
</gene>
<dbReference type="InterPro" id="IPR005516">
    <property type="entry name" value="Remorin_C"/>
</dbReference>
<sequence length="306" mass="35809">MMGPRRRTWPDFSPYKSEEEYYNETEQIENLSIRTNTNSELVTRKRDSTGSYPAWSVTSLLTSSCAFSNDGKESTSSDEGEEEICDVADLRSLYQPTSEIRDFKVEEEDVEQEYSPKRMSFSSSGYRSLDTCQPLLGMPLLAVTEELVEEEIYSGSNINEGDIESSLQSPIHGHLRLMARPKPYHTFLDEIKKKELEDQFNAWKEAKHLKLMSKLRKKEAIINAWELKKTKKATLEMKRIEGKLEREKARTLDRMEMKFSKAQRKAEEKKKREKRSTVNKIEMVSRVTEKIRSTENPIWFKLLCFW</sequence>
<dbReference type="AlphaFoldDB" id="A0A7J7LGB4"/>
<feature type="coiled-coil region" evidence="2">
    <location>
        <begin position="230"/>
        <end position="272"/>
    </location>
</feature>
<evidence type="ECO:0000313" key="4">
    <source>
        <dbReference type="EMBL" id="KAF6141663.1"/>
    </source>
</evidence>
<accession>A0A7J7LGB4</accession>
<reference evidence="4 5" key="1">
    <citation type="journal article" date="2020" name="IScience">
        <title>Genome Sequencing of the Endangered Kingdonia uniflora (Circaeasteraceae, Ranunculales) Reveals Potential Mechanisms of Evolutionary Specialization.</title>
        <authorList>
            <person name="Sun Y."/>
            <person name="Deng T."/>
            <person name="Zhang A."/>
            <person name="Moore M.J."/>
            <person name="Landis J.B."/>
            <person name="Lin N."/>
            <person name="Zhang H."/>
            <person name="Zhang X."/>
            <person name="Huang J."/>
            <person name="Zhang X."/>
            <person name="Sun H."/>
            <person name="Wang H."/>
        </authorList>
    </citation>
    <scope>NUCLEOTIDE SEQUENCE [LARGE SCALE GENOMIC DNA]</scope>
    <source>
        <strain evidence="4">TB1705</strain>
        <tissue evidence="4">Leaf</tissue>
    </source>
</reference>
<evidence type="ECO:0000256" key="1">
    <source>
        <dbReference type="ARBA" id="ARBA00005711"/>
    </source>
</evidence>
<protein>
    <recommendedName>
        <fullName evidence="3">Remorin C-terminal domain-containing protein</fullName>
    </recommendedName>
</protein>
<evidence type="ECO:0000256" key="2">
    <source>
        <dbReference type="SAM" id="Coils"/>
    </source>
</evidence>